<reference evidence="1" key="2">
    <citation type="submission" date="2017-05" db="EMBL/GenBank/DDBJ databases">
        <authorList>
            <person name="Munson-Mcgee J.H."/>
        </authorList>
    </citation>
    <scope>NUCLEOTIDE SEQUENCE</scope>
    <source>
        <strain evidence="1">SCGC AB-777_F03</strain>
    </source>
</reference>
<name>A0A2T9WKR7_NANST</name>
<dbReference type="Gene3D" id="3.40.630.10">
    <property type="entry name" value="Zn peptidases"/>
    <property type="match status" value="1"/>
</dbReference>
<dbReference type="AlphaFoldDB" id="A0A2T9WKR7"/>
<reference evidence="2" key="3">
    <citation type="submission" date="2017-05" db="EMBL/GenBank/DDBJ databases">
        <authorList>
            <person name="Song R."/>
            <person name="Chenine A.L."/>
            <person name="Ruprecht R.M."/>
        </authorList>
    </citation>
    <scope>NUCLEOTIDE SEQUENCE</scope>
    <source>
        <strain evidence="2">SCGC AB-777_F03</strain>
    </source>
</reference>
<organism evidence="2">
    <name type="scientific">Nanobsidianus stetteri</name>
    <dbReference type="NCBI Taxonomy" id="1294122"/>
    <lineage>
        <taxon>Archaea</taxon>
        <taxon>Nanobdellota</taxon>
        <taxon>Candidatus Nanoarchaeia</taxon>
        <taxon>Nanoarchaeales</taxon>
        <taxon>Nanopusillaceae</taxon>
        <taxon>Candidatus Nanobsidianus</taxon>
    </lineage>
</organism>
<sequence>MEYKIIDIIKDLEKFSPRNNEEAINKTIKYIKENLEKVGIDFFDQYFYVSIPFDEGSYIILDNGEKIIGKANSFVSGYFEEKNIYSSQNIKQEISVPHINYNQYYDAYSGVIFYDFPVINIKKSDLIKVINSEEIKVYVNVKRKLIKNENILIGNIKNPKNIIFTHFDTVFNGTVDNSSGTATLLYAIINNKINLKENLIVFSGCEELSYDKPYYWGYGYRVFEYEYKEILEKSEKIIVYDMFGHSKPILTKEYIREAFPIMSEYLYEKSIQISESNNDWIKFYHSEADTIDKVNEDYLKEGLELLLKIL</sequence>
<dbReference type="EMBL" id="QEFP01000012">
    <property type="protein sequence ID" value="PVU68427.1"/>
    <property type="molecule type" value="Genomic_DNA"/>
</dbReference>
<dbReference type="SUPFAM" id="SSF53187">
    <property type="entry name" value="Zn-dependent exopeptidases"/>
    <property type="match status" value="1"/>
</dbReference>
<comment type="caution">
    <text evidence="2">The sequence shown here is derived from an EMBL/GenBank/DDBJ whole genome shotgun (WGS) entry which is preliminary data.</text>
</comment>
<protein>
    <recommendedName>
        <fullName evidence="3">Aminopeptidase</fullName>
    </recommendedName>
</protein>
<dbReference type="RefSeq" id="WP_228615342.1">
    <property type="nucleotide sequence ID" value="NZ_QEFP02000008.1"/>
</dbReference>
<evidence type="ECO:0000313" key="1">
    <source>
        <dbReference type="EMBL" id="MCC5447117.1"/>
    </source>
</evidence>
<dbReference type="EMBL" id="QEFP02000008">
    <property type="protein sequence ID" value="MCC5447117.1"/>
    <property type="molecule type" value="Genomic_DNA"/>
</dbReference>
<accession>A0A2T9WKR7</accession>
<proteinExistence type="predicted"/>
<reference evidence="2" key="1">
    <citation type="journal article" date="2015" name="Appl. Environ. Microbiol.">
        <title>Nanoarchaeota, Their Sulfolobales Host, and Nanoarchaeota Virus Distribution across Yellowstone National Park Hot Springs.</title>
        <authorList>
            <person name="Munson-McGee J.H."/>
            <person name="Field E.K."/>
            <person name="Bateson M."/>
            <person name="Rooney C."/>
            <person name="Stepanauskas R."/>
            <person name="Young M.J."/>
        </authorList>
    </citation>
    <scope>NUCLEOTIDE SEQUENCE [LARGE SCALE GENOMIC DNA]</scope>
    <source>
        <strain evidence="2">SCGC AB-777_F03</strain>
    </source>
</reference>
<reference evidence="1" key="4">
    <citation type="submission" date="2021-11" db="EMBL/GenBank/DDBJ databases">
        <authorList>
            <person name="Munson-Mcgee J."/>
            <person name="Field E."/>
            <person name="Bateson M."/>
            <person name="Rooney C."/>
            <person name="Stepanauskas R."/>
            <person name="Young M."/>
        </authorList>
    </citation>
    <scope>NUCLEOTIDE SEQUENCE</scope>
    <source>
        <strain evidence="1">SCGC AB-777_F03</strain>
    </source>
</reference>
<evidence type="ECO:0008006" key="3">
    <source>
        <dbReference type="Google" id="ProtNLM"/>
    </source>
</evidence>
<dbReference type="Proteomes" id="UP000245509">
    <property type="component" value="Unassembled WGS sequence"/>
</dbReference>
<evidence type="ECO:0000313" key="2">
    <source>
        <dbReference type="EMBL" id="PVU68427.1"/>
    </source>
</evidence>
<gene>
    <name evidence="1" type="ORF">DDW03_001735</name>
    <name evidence="2" type="ORF">DDW03_02510</name>
</gene>